<organism evidence="1">
    <name type="scientific">Tanacetum cinerariifolium</name>
    <name type="common">Dalmatian daisy</name>
    <name type="synonym">Chrysanthemum cinerariifolium</name>
    <dbReference type="NCBI Taxonomy" id="118510"/>
    <lineage>
        <taxon>Eukaryota</taxon>
        <taxon>Viridiplantae</taxon>
        <taxon>Streptophyta</taxon>
        <taxon>Embryophyta</taxon>
        <taxon>Tracheophyta</taxon>
        <taxon>Spermatophyta</taxon>
        <taxon>Magnoliopsida</taxon>
        <taxon>eudicotyledons</taxon>
        <taxon>Gunneridae</taxon>
        <taxon>Pentapetalae</taxon>
        <taxon>asterids</taxon>
        <taxon>campanulids</taxon>
        <taxon>Asterales</taxon>
        <taxon>Asteraceae</taxon>
        <taxon>Asteroideae</taxon>
        <taxon>Anthemideae</taxon>
        <taxon>Anthemidinae</taxon>
        <taxon>Tanacetum</taxon>
    </lineage>
</organism>
<proteinExistence type="predicted"/>
<dbReference type="AlphaFoldDB" id="A0A6L2N2D4"/>
<sequence>MRDAEIGSYKHSNGLKKHTKRLNAPTPKSLESWCFCKLLSSCRLRALLDALMLILPMLFQHLHNRWTGPCQKIQNSYPIAMMEVLNGGKDLNVSVTMPAIEVLIISQLISFQKALNERIKSDVENS</sequence>
<evidence type="ECO:0000313" key="1">
    <source>
        <dbReference type="EMBL" id="GEU79282.1"/>
    </source>
</evidence>
<accession>A0A6L2N2D4</accession>
<protein>
    <submittedName>
        <fullName evidence="1">Uncharacterized protein</fullName>
    </submittedName>
</protein>
<gene>
    <name evidence="1" type="ORF">Tci_051260</name>
</gene>
<dbReference type="EMBL" id="BKCJ010007839">
    <property type="protein sequence ID" value="GEU79282.1"/>
    <property type="molecule type" value="Genomic_DNA"/>
</dbReference>
<name>A0A6L2N2D4_TANCI</name>
<comment type="caution">
    <text evidence="1">The sequence shown here is derived from an EMBL/GenBank/DDBJ whole genome shotgun (WGS) entry which is preliminary data.</text>
</comment>
<reference evidence="1" key="1">
    <citation type="journal article" date="2019" name="Sci. Rep.">
        <title>Draft genome of Tanacetum cinerariifolium, the natural source of mosquito coil.</title>
        <authorList>
            <person name="Yamashiro T."/>
            <person name="Shiraishi A."/>
            <person name="Satake H."/>
            <person name="Nakayama K."/>
        </authorList>
    </citation>
    <scope>NUCLEOTIDE SEQUENCE</scope>
</reference>